<dbReference type="PROSITE" id="PS51915">
    <property type="entry name" value="ZAD"/>
    <property type="match status" value="1"/>
</dbReference>
<evidence type="ECO:0000256" key="4">
    <source>
        <dbReference type="ARBA" id="ARBA00022737"/>
    </source>
</evidence>
<dbReference type="SMART" id="SM00868">
    <property type="entry name" value="zf-AD"/>
    <property type="match status" value="1"/>
</dbReference>
<dbReference type="OrthoDB" id="654211at2759"/>
<evidence type="ECO:0000313" key="16">
    <source>
        <dbReference type="Proteomes" id="UP000299102"/>
    </source>
</evidence>
<protein>
    <submittedName>
        <fullName evidence="15">Zinc finger protein 169</fullName>
    </submittedName>
</protein>
<evidence type="ECO:0000313" key="15">
    <source>
        <dbReference type="EMBL" id="GBP96489.1"/>
    </source>
</evidence>
<evidence type="ECO:0000259" key="12">
    <source>
        <dbReference type="PROSITE" id="PS50157"/>
    </source>
</evidence>
<reference evidence="15 16" key="1">
    <citation type="journal article" date="2019" name="Commun. Biol.">
        <title>The bagworm genome reveals a unique fibroin gene that provides high tensile strength.</title>
        <authorList>
            <person name="Kono N."/>
            <person name="Nakamura H."/>
            <person name="Ohtoshi R."/>
            <person name="Tomita M."/>
            <person name="Numata K."/>
            <person name="Arakawa K."/>
        </authorList>
    </citation>
    <scope>NUCLEOTIDE SEQUENCE [LARGE SCALE GENOMIC DNA]</scope>
</reference>
<dbReference type="PANTHER" id="PTHR24390:SF159">
    <property type="entry name" value="GROWTH FACTOR INDEPENDENT 1 TRANSCRIPTIONAL REPRESSOR"/>
    <property type="match status" value="1"/>
</dbReference>
<feature type="domain" description="C2H2-type" evidence="12">
    <location>
        <begin position="540"/>
        <end position="567"/>
    </location>
</feature>
<dbReference type="FunFam" id="3.30.160.60:FF:000446">
    <property type="entry name" value="Zinc finger protein"/>
    <property type="match status" value="1"/>
</dbReference>
<evidence type="ECO:0000256" key="11">
    <source>
        <dbReference type="PROSITE-ProRule" id="PRU01263"/>
    </source>
</evidence>
<dbReference type="InterPro" id="IPR012934">
    <property type="entry name" value="Znf_AD"/>
</dbReference>
<dbReference type="GO" id="GO:0000978">
    <property type="term" value="F:RNA polymerase II cis-regulatory region sequence-specific DNA binding"/>
    <property type="evidence" value="ECO:0007669"/>
    <property type="project" value="TreeGrafter"/>
</dbReference>
<dbReference type="Pfam" id="PF00096">
    <property type="entry name" value="zf-C2H2"/>
    <property type="match status" value="4"/>
</dbReference>
<comment type="subcellular location">
    <subcellularLocation>
        <location evidence="2">Nucleus</location>
    </subcellularLocation>
</comment>
<feature type="binding site" evidence="11">
    <location>
        <position position="262"/>
    </location>
    <ligand>
        <name>Zn(2+)</name>
        <dbReference type="ChEBI" id="CHEBI:29105"/>
    </ligand>
</feature>
<feature type="domain" description="C2H2-type" evidence="12">
    <location>
        <begin position="668"/>
        <end position="696"/>
    </location>
</feature>
<dbReference type="Gene3D" id="6.20.210.20">
    <property type="entry name" value="THAP domain"/>
    <property type="match status" value="1"/>
</dbReference>
<evidence type="ECO:0000256" key="2">
    <source>
        <dbReference type="ARBA" id="ARBA00004123"/>
    </source>
</evidence>
<feature type="domain" description="C2H2-type" evidence="12">
    <location>
        <begin position="640"/>
        <end position="667"/>
    </location>
</feature>
<dbReference type="Gene3D" id="3.30.160.60">
    <property type="entry name" value="Classic Zinc Finger"/>
    <property type="match status" value="7"/>
</dbReference>
<dbReference type="Pfam" id="PF07776">
    <property type="entry name" value="zf-AD"/>
    <property type="match status" value="1"/>
</dbReference>
<feature type="domain" description="C2H2-type" evidence="12">
    <location>
        <begin position="483"/>
        <end position="510"/>
    </location>
</feature>
<dbReference type="GO" id="GO:0003700">
    <property type="term" value="F:DNA-binding transcription factor activity"/>
    <property type="evidence" value="ECO:0007669"/>
    <property type="project" value="TreeGrafter"/>
</dbReference>
<proteinExistence type="predicted"/>
<dbReference type="InterPro" id="IPR013087">
    <property type="entry name" value="Znf_C2H2_type"/>
</dbReference>
<evidence type="ECO:0000256" key="1">
    <source>
        <dbReference type="ARBA" id="ARBA00001968"/>
    </source>
</evidence>
<evidence type="ECO:0000256" key="7">
    <source>
        <dbReference type="ARBA" id="ARBA00023125"/>
    </source>
</evidence>
<evidence type="ECO:0000256" key="10">
    <source>
        <dbReference type="PROSITE-ProRule" id="PRU00309"/>
    </source>
</evidence>
<dbReference type="Pfam" id="PF05485">
    <property type="entry name" value="THAP"/>
    <property type="match status" value="1"/>
</dbReference>
<dbReference type="GO" id="GO:0006357">
    <property type="term" value="P:regulation of transcription by RNA polymerase II"/>
    <property type="evidence" value="ECO:0007669"/>
    <property type="project" value="TreeGrafter"/>
</dbReference>
<evidence type="ECO:0000259" key="14">
    <source>
        <dbReference type="PROSITE" id="PS51915"/>
    </source>
</evidence>
<feature type="domain" description="THAP-type" evidence="13">
    <location>
        <begin position="7"/>
        <end position="92"/>
    </location>
</feature>
<feature type="domain" description="ZAD" evidence="14">
    <location>
        <begin position="216"/>
        <end position="286"/>
    </location>
</feature>
<keyword evidence="16" id="KW-1185">Reference proteome</keyword>
<accession>A0A4C2ABE4</accession>
<keyword evidence="8" id="KW-0539">Nucleus</keyword>
<comment type="cofactor">
    <cofactor evidence="1">
        <name>a divalent metal cation</name>
        <dbReference type="ChEBI" id="CHEBI:60240"/>
    </cofactor>
</comment>
<dbReference type="SMART" id="SM00692">
    <property type="entry name" value="DM3"/>
    <property type="match status" value="1"/>
</dbReference>
<dbReference type="SMART" id="SM00355">
    <property type="entry name" value="ZnF_C2H2"/>
    <property type="match status" value="10"/>
</dbReference>
<dbReference type="Pfam" id="PF13359">
    <property type="entry name" value="DDE_Tnp_4"/>
    <property type="match status" value="1"/>
</dbReference>
<dbReference type="AlphaFoldDB" id="A0A4C2ABE4"/>
<dbReference type="EMBL" id="BGZK01002788">
    <property type="protein sequence ID" value="GBP96489.1"/>
    <property type="molecule type" value="Genomic_DNA"/>
</dbReference>
<dbReference type="SMART" id="SM00980">
    <property type="entry name" value="THAP"/>
    <property type="match status" value="1"/>
</dbReference>
<keyword evidence="7 10" id="KW-0238">DNA-binding</keyword>
<feature type="domain" description="C2H2-type" evidence="12">
    <location>
        <begin position="568"/>
        <end position="598"/>
    </location>
</feature>
<feature type="binding site" evidence="11">
    <location>
        <position position="259"/>
    </location>
    <ligand>
        <name>Zn(2+)</name>
        <dbReference type="ChEBI" id="CHEBI:29105"/>
    </ligand>
</feature>
<dbReference type="PANTHER" id="PTHR24390">
    <property type="entry name" value="ZINC FINGER PROTEIN"/>
    <property type="match status" value="1"/>
</dbReference>
<dbReference type="Proteomes" id="UP000299102">
    <property type="component" value="Unassembled WGS sequence"/>
</dbReference>
<dbReference type="InterPro" id="IPR038441">
    <property type="entry name" value="THAP_Znf_sf"/>
</dbReference>
<organism evidence="15 16">
    <name type="scientific">Eumeta variegata</name>
    <name type="common">Bagworm moth</name>
    <name type="synonym">Eumeta japonica</name>
    <dbReference type="NCBI Taxonomy" id="151549"/>
    <lineage>
        <taxon>Eukaryota</taxon>
        <taxon>Metazoa</taxon>
        <taxon>Ecdysozoa</taxon>
        <taxon>Arthropoda</taxon>
        <taxon>Hexapoda</taxon>
        <taxon>Insecta</taxon>
        <taxon>Pterygota</taxon>
        <taxon>Neoptera</taxon>
        <taxon>Endopterygota</taxon>
        <taxon>Lepidoptera</taxon>
        <taxon>Glossata</taxon>
        <taxon>Ditrysia</taxon>
        <taxon>Tineoidea</taxon>
        <taxon>Psychidae</taxon>
        <taxon>Oiketicinae</taxon>
        <taxon>Eumeta</taxon>
    </lineage>
</organism>
<evidence type="ECO:0000259" key="13">
    <source>
        <dbReference type="PROSITE" id="PS50950"/>
    </source>
</evidence>
<evidence type="ECO:0000256" key="3">
    <source>
        <dbReference type="ARBA" id="ARBA00022723"/>
    </source>
</evidence>
<dbReference type="SUPFAM" id="SSF57667">
    <property type="entry name" value="beta-beta-alpha zinc fingers"/>
    <property type="match status" value="5"/>
</dbReference>
<comment type="caution">
    <text evidence="15">The sequence shown here is derived from an EMBL/GenBank/DDBJ whole genome shotgun (WGS) entry which is preliminary data.</text>
</comment>
<evidence type="ECO:0000256" key="9">
    <source>
        <dbReference type="PROSITE-ProRule" id="PRU00042"/>
    </source>
</evidence>
<dbReference type="InterPro" id="IPR027806">
    <property type="entry name" value="HARBI1_dom"/>
</dbReference>
<gene>
    <name evidence="15" type="primary">ZNF169</name>
    <name evidence="15" type="ORF">EVAR_70865_1</name>
</gene>
<dbReference type="InterPro" id="IPR022755">
    <property type="entry name" value="Znf_C2H2_jaz"/>
</dbReference>
<dbReference type="InterPro" id="IPR036236">
    <property type="entry name" value="Znf_C2H2_sf"/>
</dbReference>
<sequence length="945" mass="108200">MVNKPQRPHRACEICHIREVTITGEPLFFARFPVDENICREWLKVVGNEELVYLPIEKLNRIRFICGNHFSKQDFLNKKRRRLKKNAVPNLNLSRPPLADAQLTDFPLHLFSRNVTIQKEVPSVSWEKQPNSSEPLATVAIQEDMPNANQERRPITSEPYATVSIQEVIRSTSKEKHAIPSEPYASVFIEEEVSSASQDGPPISNEVYVTELNMSQYCRACLEHSENQYSVLEDPVKMMLMMVGNITVSHSDHLPQTVCEDCYSLCVKMFNFREKVSENNRFLLEALAGNHIYDREVILSEMKNGEHASEELENLIVEEPLNDGIELNTSKYNDKETSKIKTRKIIKKKMKTERHITGSRNFIEIDPSKIRTKKLDKEQQIRIHRQQAKSPKFLGMPHRCDWCNKGFNFKEKLSTHMEKYHKANSDFRCDICHRTLSNIASFSLHKQRHELLYECRKCSKCFKEKQRALMHYESEHEGLTKQQPCKDCGKVFRNRSSLIGHVRNHHSQLEKARCEECGKQFMSRDSLHDHMLIHTKERPHTCPICGATFRVRGSLTAHQMSHDNTRPHYCVSCDVAFKSRSSYNNHMKTARAHINEQDIGKHKCEICGRGFNTAWAARGHAKTHTAIKNAKPRLPQRKDHICDKCGARFGARRNLNRHERVHTRENIHLCPDCGVRFAQSAALRTHRALAHDAQTCASNIDKQRQLDGDVQLQSGRPEAALRRMSPLSVSSLANSAIQCSENGNMRNYGISPLHQLLLTLRFYALGTMLVAVGDYIGVSKSAASRIVREIPNIGEEFRNRKSVFFHERKVYVTQICILNVVARWPGSTHDATIFNNSELRAQCENGVYGNRWLIGDSVYTFATSTSYPLLTPVSQNEINYNRAHTKTRNTIERCFGVWKRRFPVLSLKLGFVLATTQAVVIATSVLHNICQNGFGGLGGNRNPKS</sequence>
<feature type="binding site" evidence="11">
    <location>
        <position position="221"/>
    </location>
    <ligand>
        <name>Zn(2+)</name>
        <dbReference type="ChEBI" id="CHEBI:29105"/>
    </ligand>
</feature>
<feature type="domain" description="C2H2-type" evidence="12">
    <location>
        <begin position="398"/>
        <end position="426"/>
    </location>
</feature>
<dbReference type="PROSITE" id="PS50950">
    <property type="entry name" value="ZF_THAP"/>
    <property type="match status" value="1"/>
</dbReference>
<name>A0A4C2ABE4_EUMVA</name>
<feature type="domain" description="C2H2-type" evidence="12">
    <location>
        <begin position="512"/>
        <end position="539"/>
    </location>
</feature>
<dbReference type="STRING" id="151549.A0A4C2ABE4"/>
<keyword evidence="5 9" id="KW-0863">Zinc-finger</keyword>
<keyword evidence="6 11" id="KW-0862">Zinc</keyword>
<evidence type="ECO:0000256" key="5">
    <source>
        <dbReference type="ARBA" id="ARBA00022771"/>
    </source>
</evidence>
<evidence type="ECO:0000256" key="6">
    <source>
        <dbReference type="ARBA" id="ARBA00022833"/>
    </source>
</evidence>
<dbReference type="PROSITE" id="PS00028">
    <property type="entry name" value="ZINC_FINGER_C2H2_1"/>
    <property type="match status" value="8"/>
</dbReference>
<keyword evidence="3 11" id="KW-0479">Metal-binding</keyword>
<evidence type="ECO:0000256" key="8">
    <source>
        <dbReference type="ARBA" id="ARBA00023242"/>
    </source>
</evidence>
<keyword evidence="4" id="KW-0677">Repeat</keyword>
<dbReference type="GO" id="GO:0008270">
    <property type="term" value="F:zinc ion binding"/>
    <property type="evidence" value="ECO:0007669"/>
    <property type="project" value="UniProtKB-UniRule"/>
</dbReference>
<dbReference type="InterPro" id="IPR006612">
    <property type="entry name" value="THAP_Znf"/>
</dbReference>
<dbReference type="Pfam" id="PF12171">
    <property type="entry name" value="zf-C2H2_jaz"/>
    <property type="match status" value="1"/>
</dbReference>
<dbReference type="SUPFAM" id="SSF57716">
    <property type="entry name" value="Glucocorticoid receptor-like (DNA-binding domain)"/>
    <property type="match status" value="2"/>
</dbReference>
<dbReference type="PROSITE" id="PS50157">
    <property type="entry name" value="ZINC_FINGER_C2H2_2"/>
    <property type="match status" value="9"/>
</dbReference>
<dbReference type="FunFam" id="3.30.160.60:FF:000100">
    <property type="entry name" value="Zinc finger 45-like"/>
    <property type="match status" value="1"/>
</dbReference>
<feature type="domain" description="C2H2-type" evidence="12">
    <location>
        <begin position="453"/>
        <end position="481"/>
    </location>
</feature>
<feature type="domain" description="C2H2-type" evidence="12">
    <location>
        <begin position="602"/>
        <end position="629"/>
    </location>
</feature>
<feature type="binding site" evidence="11">
    <location>
        <position position="218"/>
    </location>
    <ligand>
        <name>Zn(2+)</name>
        <dbReference type="ChEBI" id="CHEBI:29105"/>
    </ligand>
</feature>
<dbReference type="GO" id="GO:0005634">
    <property type="term" value="C:nucleus"/>
    <property type="evidence" value="ECO:0007669"/>
    <property type="project" value="UniProtKB-SubCell"/>
</dbReference>